<accession>A0ABD3GK68</accession>
<name>A0ABD3GK68_9MARC</name>
<keyword evidence="2" id="KW-1185">Reference proteome</keyword>
<comment type="caution">
    <text evidence="1">The sequence shown here is derived from an EMBL/GenBank/DDBJ whole genome shotgun (WGS) entry which is preliminary data.</text>
</comment>
<evidence type="ECO:0000313" key="2">
    <source>
        <dbReference type="Proteomes" id="UP001633002"/>
    </source>
</evidence>
<evidence type="ECO:0000313" key="1">
    <source>
        <dbReference type="EMBL" id="KAL3679605.1"/>
    </source>
</evidence>
<dbReference type="AlphaFoldDB" id="A0ABD3GK68"/>
<dbReference type="EMBL" id="JBJQOH010000007">
    <property type="protein sequence ID" value="KAL3679605.1"/>
    <property type="molecule type" value="Genomic_DNA"/>
</dbReference>
<protein>
    <submittedName>
        <fullName evidence="1">Uncharacterized protein</fullName>
    </submittedName>
</protein>
<dbReference type="Proteomes" id="UP001633002">
    <property type="component" value="Unassembled WGS sequence"/>
</dbReference>
<reference evidence="1 2" key="1">
    <citation type="submission" date="2024-09" db="EMBL/GenBank/DDBJ databases">
        <title>Chromosome-scale assembly of Riccia sorocarpa.</title>
        <authorList>
            <person name="Paukszto L."/>
        </authorList>
    </citation>
    <scope>NUCLEOTIDE SEQUENCE [LARGE SCALE GENOMIC DNA]</scope>
    <source>
        <strain evidence="1">LP-2024</strain>
        <tissue evidence="1">Aerial parts of the thallus</tissue>
    </source>
</reference>
<gene>
    <name evidence="1" type="ORF">R1sor_022561</name>
</gene>
<organism evidence="1 2">
    <name type="scientific">Riccia sorocarpa</name>
    <dbReference type="NCBI Taxonomy" id="122646"/>
    <lineage>
        <taxon>Eukaryota</taxon>
        <taxon>Viridiplantae</taxon>
        <taxon>Streptophyta</taxon>
        <taxon>Embryophyta</taxon>
        <taxon>Marchantiophyta</taxon>
        <taxon>Marchantiopsida</taxon>
        <taxon>Marchantiidae</taxon>
        <taxon>Marchantiales</taxon>
        <taxon>Ricciaceae</taxon>
        <taxon>Riccia</taxon>
    </lineage>
</organism>
<sequence>MQTAVNVEVNYLQGFKVSPEGVENMRGYMEYNWNVDIIRAMEVITHYLKSIPVHGDGLDVVVLCVDDIVLLNLSSLPLEAIAGSTPPLGSHFVFIGNMTAEGFDKVAIHKNSHGDYHCPVLHKAFTEFTHIVTIKTTGNVFSYEDAAAGKRQYNHLDKEPQKWTTPELTEKKAYTGEDGKQYITYWTKSRDVFAMGWLIREICGDFFIDMSREEKLEYDREKRAMGYPTTSEPPHQTHRLRLKEALDAMVYLNISSLRDHRKTAEYWAHYFIDQLMVDPTICMRPIESTKRAAKHPDGPRDIKEKKW</sequence>
<proteinExistence type="predicted"/>